<evidence type="ECO:0000256" key="3">
    <source>
        <dbReference type="ARBA" id="ARBA00022448"/>
    </source>
</evidence>
<comment type="catalytic activity">
    <reaction evidence="14">
        <text>ATP + H2O + cellular proteinSide 1 = ADP + phosphate + cellular proteinSide 2.</text>
        <dbReference type="EC" id="7.4.2.8"/>
    </reaction>
</comment>
<evidence type="ECO:0000313" key="21">
    <source>
        <dbReference type="Proteomes" id="UP000318834"/>
    </source>
</evidence>
<evidence type="ECO:0000256" key="10">
    <source>
        <dbReference type="ARBA" id="ARBA00022927"/>
    </source>
</evidence>
<dbReference type="SMART" id="SM00957">
    <property type="entry name" value="SecA_DEAD"/>
    <property type="match status" value="1"/>
</dbReference>
<comment type="similarity">
    <text evidence="2 14 15">Belongs to the SecA family.</text>
</comment>
<evidence type="ECO:0000256" key="16">
    <source>
        <dbReference type="SAM" id="MobiDB-lite"/>
    </source>
</evidence>
<dbReference type="SUPFAM" id="SSF52540">
    <property type="entry name" value="P-loop containing nucleoside triphosphate hydrolases"/>
    <property type="match status" value="2"/>
</dbReference>
<comment type="subunit">
    <text evidence="14">Monomer and homodimer. Part of the essential Sec protein translocation apparatus which comprises SecA, SecYEG and auxiliary proteins SecDF. Other proteins may also be involved.</text>
</comment>
<dbReference type="EC" id="7.4.2.8" evidence="14"/>
<organism evidence="20 21">
    <name type="scientific">Candidatus Segetimicrobium genomatis</name>
    <dbReference type="NCBI Taxonomy" id="2569760"/>
    <lineage>
        <taxon>Bacteria</taxon>
        <taxon>Bacillati</taxon>
        <taxon>Candidatus Sysuimicrobiota</taxon>
        <taxon>Candidatus Sysuimicrobiia</taxon>
        <taxon>Candidatus Sysuimicrobiales</taxon>
        <taxon>Candidatus Segetimicrobiaceae</taxon>
        <taxon>Candidatus Segetimicrobium</taxon>
    </lineage>
</organism>
<dbReference type="InterPro" id="IPR020937">
    <property type="entry name" value="SecA_CS"/>
</dbReference>
<keyword evidence="13 14" id="KW-0472">Membrane</keyword>
<evidence type="ECO:0000256" key="11">
    <source>
        <dbReference type="ARBA" id="ARBA00022967"/>
    </source>
</evidence>
<feature type="compositionally biased region" description="Basic residues" evidence="16">
    <location>
        <begin position="882"/>
        <end position="892"/>
    </location>
</feature>
<dbReference type="InterPro" id="IPR000185">
    <property type="entry name" value="SecA"/>
</dbReference>
<dbReference type="GO" id="GO:0006605">
    <property type="term" value="P:protein targeting"/>
    <property type="evidence" value="ECO:0007669"/>
    <property type="project" value="UniProtKB-UniRule"/>
</dbReference>
<evidence type="ECO:0000256" key="14">
    <source>
        <dbReference type="HAMAP-Rule" id="MF_01382"/>
    </source>
</evidence>
<feature type="binding site" evidence="14">
    <location>
        <position position="86"/>
    </location>
    <ligand>
        <name>ATP</name>
        <dbReference type="ChEBI" id="CHEBI:30616"/>
    </ligand>
</feature>
<dbReference type="CDD" id="cd18803">
    <property type="entry name" value="SF2_C_secA"/>
    <property type="match status" value="1"/>
</dbReference>
<dbReference type="PROSITE" id="PS01312">
    <property type="entry name" value="SECA"/>
    <property type="match status" value="1"/>
</dbReference>
<dbReference type="GO" id="GO:0005886">
    <property type="term" value="C:plasma membrane"/>
    <property type="evidence" value="ECO:0007669"/>
    <property type="project" value="UniProtKB-SubCell"/>
</dbReference>
<dbReference type="PROSITE" id="PS51192">
    <property type="entry name" value="HELICASE_ATP_BIND_1"/>
    <property type="match status" value="1"/>
</dbReference>
<dbReference type="GO" id="GO:0005524">
    <property type="term" value="F:ATP binding"/>
    <property type="evidence" value="ECO:0007669"/>
    <property type="project" value="UniProtKB-UniRule"/>
</dbReference>
<reference evidence="20 21" key="1">
    <citation type="journal article" date="2019" name="Nat. Microbiol.">
        <title>Mediterranean grassland soil C-N compound turnover is dependent on rainfall and depth, and is mediated by genomically divergent microorganisms.</title>
        <authorList>
            <person name="Diamond S."/>
            <person name="Andeer P.F."/>
            <person name="Li Z."/>
            <person name="Crits-Christoph A."/>
            <person name="Burstein D."/>
            <person name="Anantharaman K."/>
            <person name="Lane K.R."/>
            <person name="Thomas B.C."/>
            <person name="Pan C."/>
            <person name="Northen T.R."/>
            <person name="Banfield J.F."/>
        </authorList>
    </citation>
    <scope>NUCLEOTIDE SEQUENCE [LARGE SCALE GENOMIC DNA]</scope>
    <source>
        <strain evidence="20">NP_8</strain>
    </source>
</reference>
<protein>
    <recommendedName>
        <fullName evidence="14 15">Protein translocase subunit SecA</fullName>
        <ecNumber evidence="14">7.4.2.8</ecNumber>
    </recommendedName>
</protein>
<dbReference type="Gene3D" id="3.10.450.50">
    <property type="match status" value="1"/>
</dbReference>
<evidence type="ECO:0000256" key="8">
    <source>
        <dbReference type="ARBA" id="ARBA00022833"/>
    </source>
</evidence>
<dbReference type="GO" id="GO:0043952">
    <property type="term" value="P:protein transport by the Sec complex"/>
    <property type="evidence" value="ECO:0007669"/>
    <property type="project" value="UniProtKB-ARBA"/>
</dbReference>
<dbReference type="InterPro" id="IPR027417">
    <property type="entry name" value="P-loop_NTPase"/>
</dbReference>
<keyword evidence="3 14" id="KW-0813">Transport</keyword>
<dbReference type="GO" id="GO:0017038">
    <property type="term" value="P:protein import"/>
    <property type="evidence" value="ECO:0007669"/>
    <property type="project" value="InterPro"/>
</dbReference>
<accession>A0A537J0N0</accession>
<dbReference type="CDD" id="cd17928">
    <property type="entry name" value="DEXDc_SecA"/>
    <property type="match status" value="1"/>
</dbReference>
<dbReference type="HAMAP" id="MF_01382">
    <property type="entry name" value="SecA"/>
    <property type="match status" value="1"/>
</dbReference>
<dbReference type="InterPro" id="IPR004027">
    <property type="entry name" value="SEC_C_motif"/>
</dbReference>
<evidence type="ECO:0000256" key="6">
    <source>
        <dbReference type="ARBA" id="ARBA00022723"/>
    </source>
</evidence>
<dbReference type="AlphaFoldDB" id="A0A537J0N0"/>
<dbReference type="EMBL" id="VBAP01000009">
    <property type="protein sequence ID" value="TMI76872.1"/>
    <property type="molecule type" value="Genomic_DNA"/>
</dbReference>
<dbReference type="PANTHER" id="PTHR30612:SF0">
    <property type="entry name" value="CHLOROPLAST PROTEIN-TRANSPORTING ATPASE"/>
    <property type="match status" value="1"/>
</dbReference>
<evidence type="ECO:0000256" key="1">
    <source>
        <dbReference type="ARBA" id="ARBA00001947"/>
    </source>
</evidence>
<dbReference type="Proteomes" id="UP000318834">
    <property type="component" value="Unassembled WGS sequence"/>
</dbReference>
<dbReference type="FunFam" id="3.90.1440.10:FF:000001">
    <property type="entry name" value="Preprotein translocase subunit SecA"/>
    <property type="match status" value="1"/>
</dbReference>
<keyword evidence="7 14" id="KW-0547">Nucleotide-binding</keyword>
<dbReference type="SMART" id="SM00490">
    <property type="entry name" value="HELICc"/>
    <property type="match status" value="1"/>
</dbReference>
<feature type="region of interest" description="Disordered" evidence="16">
    <location>
        <begin position="822"/>
        <end position="892"/>
    </location>
</feature>
<keyword evidence="12 14" id="KW-0811">Translocation</keyword>
<dbReference type="Pfam" id="PF01043">
    <property type="entry name" value="SecA_PP_bind"/>
    <property type="match status" value="1"/>
</dbReference>
<comment type="caution">
    <text evidence="20">The sequence shown here is derived from an EMBL/GenBank/DDBJ whole genome shotgun (WGS) entry which is preliminary data.</text>
</comment>
<keyword evidence="6" id="KW-0479">Metal-binding</keyword>
<proteinExistence type="inferred from homology"/>
<dbReference type="InterPro" id="IPR011116">
    <property type="entry name" value="SecA_Wing/Scaffold"/>
</dbReference>
<dbReference type="GO" id="GO:0065002">
    <property type="term" value="P:intracellular protein transmembrane transport"/>
    <property type="evidence" value="ECO:0007669"/>
    <property type="project" value="UniProtKB-UniRule"/>
</dbReference>
<dbReference type="InterPro" id="IPR001650">
    <property type="entry name" value="Helicase_C-like"/>
</dbReference>
<evidence type="ECO:0000256" key="5">
    <source>
        <dbReference type="ARBA" id="ARBA00022490"/>
    </source>
</evidence>
<evidence type="ECO:0000256" key="9">
    <source>
        <dbReference type="ARBA" id="ARBA00022840"/>
    </source>
</evidence>
<keyword evidence="4 14" id="KW-1003">Cell membrane</keyword>
<evidence type="ECO:0000256" key="15">
    <source>
        <dbReference type="RuleBase" id="RU003874"/>
    </source>
</evidence>
<dbReference type="InterPro" id="IPR036266">
    <property type="entry name" value="SecA_Wing/Scaffold_sf"/>
</dbReference>
<evidence type="ECO:0000256" key="2">
    <source>
        <dbReference type="ARBA" id="ARBA00007650"/>
    </source>
</evidence>
<evidence type="ECO:0000256" key="7">
    <source>
        <dbReference type="ARBA" id="ARBA00022741"/>
    </source>
</evidence>
<dbReference type="InterPro" id="IPR044722">
    <property type="entry name" value="SecA_SF2_C"/>
</dbReference>
<dbReference type="InterPro" id="IPR011130">
    <property type="entry name" value="SecA_preprotein_X-link_dom"/>
</dbReference>
<comment type="function">
    <text evidence="14">Part of the Sec protein translocase complex. Interacts with the SecYEG preprotein conducting channel. Has a central role in coupling the hydrolysis of ATP to the transfer of proteins into and across the cell membrane, serving as an ATP-driven molecular motor driving the stepwise translocation of polypeptide chains across the membrane.</text>
</comment>
<dbReference type="FunFam" id="3.40.50.300:FF:000113">
    <property type="entry name" value="Preprotein translocase subunit SecA"/>
    <property type="match status" value="1"/>
</dbReference>
<feature type="domain" description="Helicase ATP-binding" evidence="17">
    <location>
        <begin position="88"/>
        <end position="268"/>
    </location>
</feature>
<comment type="cofactor">
    <cofactor evidence="1">
        <name>Zn(2+)</name>
        <dbReference type="ChEBI" id="CHEBI:29105"/>
    </cofactor>
</comment>
<evidence type="ECO:0000256" key="4">
    <source>
        <dbReference type="ARBA" id="ARBA00022475"/>
    </source>
</evidence>
<dbReference type="GO" id="GO:0046872">
    <property type="term" value="F:metal ion binding"/>
    <property type="evidence" value="ECO:0007669"/>
    <property type="project" value="UniProtKB-KW"/>
</dbReference>
<evidence type="ECO:0000259" key="19">
    <source>
        <dbReference type="PROSITE" id="PS51196"/>
    </source>
</evidence>
<feature type="domain" description="SecA family profile" evidence="19">
    <location>
        <begin position="2"/>
        <end position="602"/>
    </location>
</feature>
<dbReference type="GO" id="GO:0005829">
    <property type="term" value="C:cytosol"/>
    <property type="evidence" value="ECO:0007669"/>
    <property type="project" value="TreeGrafter"/>
</dbReference>
<dbReference type="PROSITE" id="PS51196">
    <property type="entry name" value="SECA_MOTOR_DEAD"/>
    <property type="match status" value="1"/>
</dbReference>
<keyword evidence="5 14" id="KW-0963">Cytoplasm</keyword>
<dbReference type="PANTHER" id="PTHR30612">
    <property type="entry name" value="SECA INNER MEMBRANE COMPONENT OF SEC PROTEIN SECRETION SYSTEM"/>
    <property type="match status" value="1"/>
</dbReference>
<dbReference type="InterPro" id="IPR014018">
    <property type="entry name" value="SecA_motor_DEAD"/>
</dbReference>
<dbReference type="InterPro" id="IPR036670">
    <property type="entry name" value="SecA_X-link_sf"/>
</dbReference>
<evidence type="ECO:0000256" key="12">
    <source>
        <dbReference type="ARBA" id="ARBA00023010"/>
    </source>
</evidence>
<dbReference type="SUPFAM" id="SSF81886">
    <property type="entry name" value="Helical scaffold and wing domains of SecA"/>
    <property type="match status" value="1"/>
</dbReference>
<gene>
    <name evidence="14 20" type="primary">secA</name>
    <name evidence="20" type="ORF">E6H05_02390</name>
</gene>
<dbReference type="Pfam" id="PF02810">
    <property type="entry name" value="SEC-C"/>
    <property type="match status" value="1"/>
</dbReference>
<dbReference type="Pfam" id="PF21090">
    <property type="entry name" value="P-loop_SecA"/>
    <property type="match status" value="2"/>
</dbReference>
<feature type="binding site" evidence="14">
    <location>
        <begin position="104"/>
        <end position="108"/>
    </location>
    <ligand>
        <name>ATP</name>
        <dbReference type="ChEBI" id="CHEBI:30616"/>
    </ligand>
</feature>
<keyword evidence="10 14" id="KW-0653">Protein transport</keyword>
<feature type="domain" description="Helicase C-terminal" evidence="18">
    <location>
        <begin position="437"/>
        <end position="628"/>
    </location>
</feature>
<feature type="binding site" evidence="14">
    <location>
        <position position="515"/>
    </location>
    <ligand>
        <name>ATP</name>
        <dbReference type="ChEBI" id="CHEBI:30616"/>
    </ligand>
</feature>
<dbReference type="PROSITE" id="PS51194">
    <property type="entry name" value="HELICASE_CTER"/>
    <property type="match status" value="1"/>
</dbReference>
<dbReference type="FunFam" id="1.10.3060.10:FF:000003">
    <property type="entry name" value="Protein translocase subunit SecA"/>
    <property type="match status" value="1"/>
</dbReference>
<dbReference type="InterPro" id="IPR014001">
    <property type="entry name" value="Helicase_ATP-bd"/>
</dbReference>
<dbReference type="InterPro" id="IPR011115">
    <property type="entry name" value="SecA_DEAD"/>
</dbReference>
<dbReference type="Pfam" id="PF07516">
    <property type="entry name" value="SecA_SW"/>
    <property type="match status" value="1"/>
</dbReference>
<keyword evidence="8" id="KW-0862">Zinc</keyword>
<dbReference type="Pfam" id="PF07517">
    <property type="entry name" value="SecA_DEAD"/>
    <property type="match status" value="1"/>
</dbReference>
<keyword evidence="9 14" id="KW-0067">ATP-binding</keyword>
<feature type="compositionally biased region" description="Low complexity" evidence="16">
    <location>
        <begin position="855"/>
        <end position="864"/>
    </location>
</feature>
<comment type="subcellular location">
    <subcellularLocation>
        <location evidence="14">Cell membrane</location>
        <topology evidence="14">Peripheral membrane protein</topology>
        <orientation evidence="14">Cytoplasmic side</orientation>
    </subcellularLocation>
    <subcellularLocation>
        <location evidence="14">Cytoplasm</location>
    </subcellularLocation>
    <text evidence="14">Distribution is 50-50.</text>
</comment>
<dbReference type="NCBIfam" id="NF006630">
    <property type="entry name" value="PRK09200.1"/>
    <property type="match status" value="1"/>
</dbReference>
<evidence type="ECO:0000256" key="13">
    <source>
        <dbReference type="ARBA" id="ARBA00023136"/>
    </source>
</evidence>
<evidence type="ECO:0000259" key="17">
    <source>
        <dbReference type="PROSITE" id="PS51192"/>
    </source>
</evidence>
<dbReference type="NCBIfam" id="TIGR00963">
    <property type="entry name" value="secA"/>
    <property type="match status" value="1"/>
</dbReference>
<sequence>MSGILARLLGDSTARDLQRLQPLVGTANSLEAEIAALSDQALAAKTVEFKECLGSGETLDDLLPEAFAVVREASRRTLGQRHFDVQLVGGMVLHQGKIAEMRTGEGKTLVATLPVYLNALAGRGVHLVTVNDYLARRDAGWMGPIYLSLGLSVAAITHDFSGLYDPAYADPHPHADDRLNHFRPVTRREAYQADVTYGTVSEFGFDYLRDNMALRPEDLVQRELGYAIVDEVDFILIDEARTPLIISGMVEASTKKYYDFARLVERLVASRDYTVDEKLKSATLTEEGIARAERALGVENLADIEHVDLMHHMQQGLRAHACYKKDVDYVVKDGQVIIVDEFTGRLMLGRRYSDGLHQAIEAKENVRIERESQTLASITIQNYFRMYTKLAGMTGTAKTEEEELQKIYNLPVVVVPTHKPMIRQDAPDLIYKTERAKVRAVVAEIEGWHRKGRPVLVGTRSIEKNEQLSEMLRRRGVPHEILNAKQHEREAEIIAQAGRPGAVTIATNMAGRGVDIILGGNPPDPAEGDKVRAVGGLHVIGTERHEARRIDNQLRGRTGRQGDPGSSRFYVGLDDELMRLFAGQRVAAIMDRLGIDEDTPIEHALVTRQIENAQKKVEQYHFDVRKHVLEYDDVMNVQRKVIYGERRKALSGENLRENVLDMIERLLGTLVDAHCPADARPEEWDLEGLQEFSARLIPALADAPLPDGARRDDLKEALVSAALGAYERKEQEIGAEQLREVERLVLLQTIDRKWIDHLYAMEALREGIGLRAYAQVSPLIEYQREGYDLFQQMLIEIQEETVQVLFRLQMQSGAQLTPRPVVAIPGPRPARTPRSAPYGAGPREPAGVARVGGKPLDAAPLDPAAGRRKLGRNDPCWCGSGKKYKKCHGKDE</sequence>
<dbReference type="GO" id="GO:0008564">
    <property type="term" value="F:protein-exporting ATPase activity"/>
    <property type="evidence" value="ECO:0007669"/>
    <property type="project" value="UniProtKB-EC"/>
</dbReference>
<evidence type="ECO:0000259" key="18">
    <source>
        <dbReference type="PROSITE" id="PS51194"/>
    </source>
</evidence>
<dbReference type="SMART" id="SM00958">
    <property type="entry name" value="SecA_PP_bind"/>
    <property type="match status" value="1"/>
</dbReference>
<dbReference type="PRINTS" id="PR00906">
    <property type="entry name" value="SECA"/>
</dbReference>
<evidence type="ECO:0000313" key="20">
    <source>
        <dbReference type="EMBL" id="TMI76872.1"/>
    </source>
</evidence>
<dbReference type="Gene3D" id="3.90.1440.10">
    <property type="entry name" value="SecA, preprotein cross-linking domain"/>
    <property type="match status" value="1"/>
</dbReference>
<dbReference type="Gene3D" id="1.10.3060.10">
    <property type="entry name" value="Helical scaffold and wing domains of SecA"/>
    <property type="match status" value="1"/>
</dbReference>
<dbReference type="GO" id="GO:0031522">
    <property type="term" value="C:cell envelope Sec protein transport complex"/>
    <property type="evidence" value="ECO:0007669"/>
    <property type="project" value="TreeGrafter"/>
</dbReference>
<name>A0A537J0N0_9BACT</name>
<dbReference type="SUPFAM" id="SSF81767">
    <property type="entry name" value="Pre-protein crosslinking domain of SecA"/>
    <property type="match status" value="1"/>
</dbReference>
<dbReference type="Gene3D" id="3.40.50.300">
    <property type="entry name" value="P-loop containing nucleotide triphosphate hydrolases"/>
    <property type="match status" value="3"/>
</dbReference>
<keyword evidence="11 14" id="KW-1278">Translocase</keyword>
<dbReference type="NCBIfam" id="NF009538">
    <property type="entry name" value="PRK12904.1"/>
    <property type="match status" value="1"/>
</dbReference>